<accession>A0A1Q5ZUR9</accession>
<dbReference type="OrthoDB" id="975117at2"/>
<dbReference type="EMBL" id="MPPL01000001">
    <property type="protein sequence ID" value="OKS85515.1"/>
    <property type="molecule type" value="Genomic_DNA"/>
</dbReference>
<dbReference type="CDD" id="cd12967">
    <property type="entry name" value="CBM_SusE-F_like_u1"/>
    <property type="match status" value="1"/>
</dbReference>
<dbReference type="Pfam" id="PF14292">
    <property type="entry name" value="SusE"/>
    <property type="match status" value="1"/>
</dbReference>
<dbReference type="InterPro" id="IPR025970">
    <property type="entry name" value="SusE"/>
</dbReference>
<evidence type="ECO:0000256" key="1">
    <source>
        <dbReference type="SAM" id="SignalP"/>
    </source>
</evidence>
<feature type="signal peptide" evidence="1">
    <location>
        <begin position="1"/>
        <end position="15"/>
    </location>
</feature>
<keyword evidence="1" id="KW-0732">Signal</keyword>
<dbReference type="Proteomes" id="UP000186720">
    <property type="component" value="Unassembled WGS sequence"/>
</dbReference>
<protein>
    <recommendedName>
        <fullName evidence="2">SusE outer membrane protein domain-containing protein</fullName>
    </recommendedName>
</protein>
<evidence type="ECO:0000313" key="3">
    <source>
        <dbReference type="EMBL" id="OKS85515.1"/>
    </source>
</evidence>
<evidence type="ECO:0000313" key="4">
    <source>
        <dbReference type="Proteomes" id="UP000186720"/>
    </source>
</evidence>
<name>A0A1Q5ZUR9_9SPHI</name>
<keyword evidence="4" id="KW-1185">Reference proteome</keyword>
<dbReference type="RefSeq" id="WP_074488343.1">
    <property type="nucleotide sequence ID" value="NZ_FPAM01000001.1"/>
</dbReference>
<feature type="domain" description="SusE outer membrane protein" evidence="2">
    <location>
        <begin position="24"/>
        <end position="129"/>
    </location>
</feature>
<gene>
    <name evidence="3" type="ORF">RG47T_0961</name>
</gene>
<dbReference type="AlphaFoldDB" id="A0A1Q5ZUR9"/>
<evidence type="ECO:0000259" key="2">
    <source>
        <dbReference type="Pfam" id="PF14292"/>
    </source>
</evidence>
<comment type="caution">
    <text evidence="3">The sequence shown here is derived from an EMBL/GenBank/DDBJ whole genome shotgun (WGS) entry which is preliminary data.</text>
</comment>
<organism evidence="3 4">
    <name type="scientific">Mucilaginibacter polytrichastri</name>
    <dbReference type="NCBI Taxonomy" id="1302689"/>
    <lineage>
        <taxon>Bacteria</taxon>
        <taxon>Pseudomonadati</taxon>
        <taxon>Bacteroidota</taxon>
        <taxon>Sphingobacteriia</taxon>
        <taxon>Sphingobacteriales</taxon>
        <taxon>Sphingobacteriaceae</taxon>
        <taxon>Mucilaginibacter</taxon>
    </lineage>
</organism>
<dbReference type="STRING" id="1302689.RG47T_0961"/>
<dbReference type="PROSITE" id="PS51257">
    <property type="entry name" value="PROKAR_LIPOPROTEIN"/>
    <property type="match status" value="1"/>
</dbReference>
<dbReference type="Gene3D" id="2.60.40.3620">
    <property type="match status" value="1"/>
</dbReference>
<sequence length="247" mass="25726">MKKLLNIIAAFSALAIMVLTSCKKDETRLTASMGSPGTLTASTTAPALSLSTASSTAVTFTWPATPVTGYNAPITYTIQVAVKGTNFANVQEIATSSLSQAVTGSDFNKALLALNLTTGTSAQVDVRIKSYIAPNAAVAYSNTLTLTVTPFSLTSYIYVPGDYQGWDPTTAPTLSSPTSNGVYEGKITFISTKSFEFKITPAPSWAVSYGGANGVLSTSGANLVAPSAGTYLIHVDMNALTYTLTKQ</sequence>
<proteinExistence type="predicted"/>
<reference evidence="3 4" key="1">
    <citation type="submission" date="2016-11" db="EMBL/GenBank/DDBJ databases">
        <title>Whole Genome Sequencing of Mucilaginibacter polytrichastri RG4-7(T) isolated from the moss sample.</title>
        <authorList>
            <person name="Li Y."/>
        </authorList>
    </citation>
    <scope>NUCLEOTIDE SEQUENCE [LARGE SCALE GENOMIC DNA]</scope>
    <source>
        <strain evidence="3 4">RG4-7</strain>
    </source>
</reference>
<feature type="chain" id="PRO_5013270899" description="SusE outer membrane protein domain-containing protein" evidence="1">
    <location>
        <begin position="16"/>
        <end position="247"/>
    </location>
</feature>